<protein>
    <recommendedName>
        <fullName evidence="3">Cell envelope-related transcriptional attenuator domain-containing protein</fullName>
    </recommendedName>
</protein>
<evidence type="ECO:0000256" key="1">
    <source>
        <dbReference type="ARBA" id="ARBA00006068"/>
    </source>
</evidence>
<proteinExistence type="inferred from homology"/>
<keyword evidence="5" id="KW-1185">Reference proteome</keyword>
<keyword evidence="2" id="KW-0472">Membrane</keyword>
<dbReference type="EMBL" id="CP045119">
    <property type="protein sequence ID" value="QIN83125.1"/>
    <property type="molecule type" value="Genomic_DNA"/>
</dbReference>
<evidence type="ECO:0000313" key="4">
    <source>
        <dbReference type="EMBL" id="QIN83125.1"/>
    </source>
</evidence>
<dbReference type="AlphaFoldDB" id="A0A6G8Q9G5"/>
<name>A0A6G8Q9G5_9ACTN</name>
<dbReference type="KEGG" id="rub:GBA63_11065"/>
<keyword evidence="2" id="KW-0812">Transmembrane</keyword>
<dbReference type="Proteomes" id="UP000501452">
    <property type="component" value="Chromosome"/>
</dbReference>
<dbReference type="Pfam" id="PF03816">
    <property type="entry name" value="LytR_cpsA_psr"/>
    <property type="match status" value="1"/>
</dbReference>
<keyword evidence="2" id="KW-1133">Transmembrane helix</keyword>
<dbReference type="PANTHER" id="PTHR33392">
    <property type="entry name" value="POLYISOPRENYL-TEICHOIC ACID--PEPTIDOGLYCAN TEICHOIC ACID TRANSFERASE TAGU"/>
    <property type="match status" value="1"/>
</dbReference>
<feature type="transmembrane region" description="Helical" evidence="2">
    <location>
        <begin position="21"/>
        <end position="42"/>
    </location>
</feature>
<dbReference type="InterPro" id="IPR004474">
    <property type="entry name" value="LytR_CpsA_psr"/>
</dbReference>
<accession>A0A6G8Q9G5</accession>
<evidence type="ECO:0000256" key="2">
    <source>
        <dbReference type="SAM" id="Phobius"/>
    </source>
</evidence>
<dbReference type="InterPro" id="IPR050922">
    <property type="entry name" value="LytR/CpsA/Psr_CW_biosynth"/>
</dbReference>
<dbReference type="NCBIfam" id="TIGR00350">
    <property type="entry name" value="lytR_cpsA_psr"/>
    <property type="match status" value="1"/>
</dbReference>
<organism evidence="4 5">
    <name type="scientific">Rubrobacter tropicus</name>
    <dbReference type="NCBI Taxonomy" id="2653851"/>
    <lineage>
        <taxon>Bacteria</taxon>
        <taxon>Bacillati</taxon>
        <taxon>Actinomycetota</taxon>
        <taxon>Rubrobacteria</taxon>
        <taxon>Rubrobacterales</taxon>
        <taxon>Rubrobacteraceae</taxon>
        <taxon>Rubrobacter</taxon>
    </lineage>
</organism>
<gene>
    <name evidence="4" type="ORF">GBA63_11065</name>
</gene>
<evidence type="ECO:0000259" key="3">
    <source>
        <dbReference type="Pfam" id="PF03816"/>
    </source>
</evidence>
<dbReference type="PANTHER" id="PTHR33392:SF6">
    <property type="entry name" value="POLYISOPRENYL-TEICHOIC ACID--PEPTIDOGLYCAN TEICHOIC ACID TRANSFERASE TAGU"/>
    <property type="match status" value="1"/>
</dbReference>
<sequence length="316" mass="34957">MPGMRDFQNYTKEPGAARRRWWVWSLPVVLVAVVVGGVALAYEPGGGEAGEPERVNASPTSWIQRMFGGTGQLTEGPFNVLVLGVDERPDSEEEGSRTDTIMLVRVVPDSGDVKLLSVPRDLLVEVEPGREDRINAAYNYGGIEQTITAFEEYSGIGIDHYAIVDFEGFKDVINAMGGVEVDVQDEIPPKYKIEDGLQTLNGQQALFYARYRGTPEGDLDRIKHQQQLVAALRSQAFDWSTVKQLPKILKVANRNVQTDLGLTDGISLGKILIRRGPNAQMTSEQLQGDPETLENGNQVLVPDNEANEPILDQFRY</sequence>
<reference evidence="4 5" key="1">
    <citation type="submission" date="2019-10" db="EMBL/GenBank/DDBJ databases">
        <title>Rubrobacter sp nov SCSIO 52090 isolated from a deep-sea sediment in the South China Sea.</title>
        <authorList>
            <person name="Chen R.W."/>
        </authorList>
    </citation>
    <scope>NUCLEOTIDE SEQUENCE [LARGE SCALE GENOMIC DNA]</scope>
    <source>
        <strain evidence="4 5">SCSIO 52909</strain>
    </source>
</reference>
<evidence type="ECO:0000313" key="5">
    <source>
        <dbReference type="Proteomes" id="UP000501452"/>
    </source>
</evidence>
<comment type="similarity">
    <text evidence="1">Belongs to the LytR/CpsA/Psr (LCP) family.</text>
</comment>
<dbReference type="Gene3D" id="3.40.630.190">
    <property type="entry name" value="LCP protein"/>
    <property type="match status" value="1"/>
</dbReference>
<feature type="domain" description="Cell envelope-related transcriptional attenuator" evidence="3">
    <location>
        <begin position="97"/>
        <end position="236"/>
    </location>
</feature>